<gene>
    <name evidence="2" type="ORF">CEP52_016339</name>
</gene>
<evidence type="ECO:0000313" key="3">
    <source>
        <dbReference type="Proteomes" id="UP000287144"/>
    </source>
</evidence>
<proteinExistence type="predicted"/>
<evidence type="ECO:0000313" key="2">
    <source>
        <dbReference type="EMBL" id="RSL84830.1"/>
    </source>
</evidence>
<dbReference type="EMBL" id="NKCK01000338">
    <property type="protein sequence ID" value="RSL84830.1"/>
    <property type="molecule type" value="Genomic_DNA"/>
</dbReference>
<name>A0A428S4R3_9HYPO</name>
<dbReference type="Proteomes" id="UP000287144">
    <property type="component" value="Unassembled WGS sequence"/>
</dbReference>
<organism evidence="2 3">
    <name type="scientific">Fusarium oligoseptatum</name>
    <dbReference type="NCBI Taxonomy" id="2604345"/>
    <lineage>
        <taxon>Eukaryota</taxon>
        <taxon>Fungi</taxon>
        <taxon>Dikarya</taxon>
        <taxon>Ascomycota</taxon>
        <taxon>Pezizomycotina</taxon>
        <taxon>Sordariomycetes</taxon>
        <taxon>Hypocreomycetidae</taxon>
        <taxon>Hypocreales</taxon>
        <taxon>Nectriaceae</taxon>
        <taxon>Fusarium</taxon>
        <taxon>Fusarium solani species complex</taxon>
    </lineage>
</organism>
<dbReference type="AlphaFoldDB" id="A0A428S4R3"/>
<feature type="region of interest" description="Disordered" evidence="1">
    <location>
        <begin position="1"/>
        <end position="119"/>
    </location>
</feature>
<accession>A0A428S4R3</accession>
<keyword evidence="3" id="KW-1185">Reference proteome</keyword>
<feature type="compositionally biased region" description="Acidic residues" evidence="1">
    <location>
        <begin position="69"/>
        <end position="83"/>
    </location>
</feature>
<feature type="compositionally biased region" description="Basic and acidic residues" evidence="1">
    <location>
        <begin position="58"/>
        <end position="68"/>
    </location>
</feature>
<protein>
    <submittedName>
        <fullName evidence="2">Uncharacterized protein</fullName>
    </submittedName>
</protein>
<sequence length="278" mass="31026">MGKELPDLPIDTEWAPGWPAISSSQHDEDDLDSEDVQVGAIDLESALANESDDTGNDDGSRSDSHSDKTDDDGDDDDDEDEANGSDKNLVSEYLRHVYDSSSEGHTADNRASPYPEEQRTPCNWQTWQHLRHYTISKDQTRASASETAKLTAVRQSSYTSAAIVVASNVKQPSVSGKKVDIPDYQMQMMLLEQQNKKKIDDGEARTRQGTTRDSRHGRPGTRLSSRPVVTHWEHSRPPWKGQRVVKCRPDRPARGANPNAPQAAEFPQIYYHAVPTCR</sequence>
<evidence type="ECO:0000256" key="1">
    <source>
        <dbReference type="SAM" id="MobiDB-lite"/>
    </source>
</evidence>
<comment type="caution">
    <text evidence="2">The sequence shown here is derived from an EMBL/GenBank/DDBJ whole genome shotgun (WGS) entry which is preliminary data.</text>
</comment>
<feature type="region of interest" description="Disordered" evidence="1">
    <location>
        <begin position="198"/>
        <end position="265"/>
    </location>
</feature>
<reference evidence="2 3" key="1">
    <citation type="submission" date="2017-06" db="EMBL/GenBank/DDBJ databases">
        <title>Comparative genomic analysis of Ambrosia Fusariam Clade fungi.</title>
        <authorList>
            <person name="Stajich J.E."/>
            <person name="Carrillo J."/>
            <person name="Kijimoto T."/>
            <person name="Eskalen A."/>
            <person name="O'Donnell K."/>
            <person name="Kasson M."/>
        </authorList>
    </citation>
    <scope>NUCLEOTIDE SEQUENCE [LARGE SCALE GENOMIC DNA]</scope>
    <source>
        <strain evidence="2 3">NRRL62579</strain>
    </source>
</reference>
<feature type="compositionally biased region" description="Basic and acidic residues" evidence="1">
    <location>
        <begin position="198"/>
        <end position="216"/>
    </location>
</feature>